<dbReference type="PANTHER" id="PTHR43540:SF15">
    <property type="entry name" value="BLR5631 PROTEIN"/>
    <property type="match status" value="1"/>
</dbReference>
<organism evidence="5 6">
    <name type="scientific">Endocarpon pusillum</name>
    <dbReference type="NCBI Taxonomy" id="364733"/>
    <lineage>
        <taxon>Eukaryota</taxon>
        <taxon>Fungi</taxon>
        <taxon>Dikarya</taxon>
        <taxon>Ascomycota</taxon>
        <taxon>Pezizomycotina</taxon>
        <taxon>Eurotiomycetes</taxon>
        <taxon>Chaetothyriomycetidae</taxon>
        <taxon>Verrucariales</taxon>
        <taxon>Verrucariaceae</taxon>
        <taxon>Endocarpon</taxon>
    </lineage>
</organism>
<dbReference type="GO" id="GO:0016787">
    <property type="term" value="F:hydrolase activity"/>
    <property type="evidence" value="ECO:0007669"/>
    <property type="project" value="UniProtKB-KW"/>
</dbReference>
<keyword evidence="2" id="KW-0378">Hydrolase</keyword>
<dbReference type="OrthoDB" id="245563at2759"/>
<protein>
    <recommendedName>
        <fullName evidence="4">Isochorismatase-like domain-containing protein</fullName>
    </recommendedName>
</protein>
<dbReference type="Proteomes" id="UP000606974">
    <property type="component" value="Unassembled WGS sequence"/>
</dbReference>
<feature type="compositionally biased region" description="Polar residues" evidence="3">
    <location>
        <begin position="1"/>
        <end position="10"/>
    </location>
</feature>
<dbReference type="EMBL" id="JAACFV010000073">
    <property type="protein sequence ID" value="KAF7507156.1"/>
    <property type="molecule type" value="Genomic_DNA"/>
</dbReference>
<reference evidence="5" key="1">
    <citation type="submission" date="2020-02" db="EMBL/GenBank/DDBJ databases">
        <authorList>
            <person name="Palmer J.M."/>
        </authorList>
    </citation>
    <scope>NUCLEOTIDE SEQUENCE</scope>
    <source>
        <strain evidence="5">EPUS1.4</strain>
        <tissue evidence="5">Thallus</tissue>
    </source>
</reference>
<feature type="region of interest" description="Disordered" evidence="3">
    <location>
        <begin position="1"/>
        <end position="32"/>
    </location>
</feature>
<evidence type="ECO:0000259" key="4">
    <source>
        <dbReference type="Pfam" id="PF00857"/>
    </source>
</evidence>
<dbReference type="AlphaFoldDB" id="A0A8H7AHH1"/>
<dbReference type="SUPFAM" id="SSF52499">
    <property type="entry name" value="Isochorismatase-like hydrolases"/>
    <property type="match status" value="1"/>
</dbReference>
<comment type="caution">
    <text evidence="5">The sequence shown here is derived from an EMBL/GenBank/DDBJ whole genome shotgun (WGS) entry which is preliminary data.</text>
</comment>
<keyword evidence="6" id="KW-1185">Reference proteome</keyword>
<evidence type="ECO:0000256" key="2">
    <source>
        <dbReference type="ARBA" id="ARBA00022801"/>
    </source>
</evidence>
<sequence length="215" mass="22790">MPTGARSSLSEAHRAKSFRELTGASPSTASPSDSTLIIVDAQNEYADGLLQTTNIAQTRSAISSLLETYRTAAADSSSNEKSNIIHVVQSVPEGAPIFTPSTPLAAEFSEIEPQNSEKVISKHLPSAFKDTELHAYLQSLPDDKGKKIVLAGYMAHVCVSTTARQGHELGYDVVICGDAVGDRDIPGATGEEVTRMVLAELGDAFGTVVESKDIK</sequence>
<evidence type="ECO:0000256" key="1">
    <source>
        <dbReference type="ARBA" id="ARBA00006336"/>
    </source>
</evidence>
<dbReference type="Gene3D" id="3.40.50.850">
    <property type="entry name" value="Isochorismatase-like"/>
    <property type="match status" value="1"/>
</dbReference>
<gene>
    <name evidence="5" type="ORF">GJ744_010838</name>
</gene>
<accession>A0A8H7AHH1</accession>
<dbReference type="Pfam" id="PF00857">
    <property type="entry name" value="Isochorismatase"/>
    <property type="match status" value="1"/>
</dbReference>
<proteinExistence type="inferred from homology"/>
<feature type="domain" description="Isochorismatase-like" evidence="4">
    <location>
        <begin position="35"/>
        <end position="211"/>
    </location>
</feature>
<evidence type="ECO:0000313" key="5">
    <source>
        <dbReference type="EMBL" id="KAF7507156.1"/>
    </source>
</evidence>
<name>A0A8H7AHH1_9EURO</name>
<evidence type="ECO:0000256" key="3">
    <source>
        <dbReference type="SAM" id="MobiDB-lite"/>
    </source>
</evidence>
<evidence type="ECO:0000313" key="6">
    <source>
        <dbReference type="Proteomes" id="UP000606974"/>
    </source>
</evidence>
<dbReference type="InterPro" id="IPR036380">
    <property type="entry name" value="Isochorismatase-like_sf"/>
</dbReference>
<dbReference type="InterPro" id="IPR050272">
    <property type="entry name" value="Isochorismatase-like_hydrls"/>
</dbReference>
<dbReference type="InterPro" id="IPR000868">
    <property type="entry name" value="Isochorismatase-like_dom"/>
</dbReference>
<comment type="similarity">
    <text evidence="1">Belongs to the isochorismatase family.</text>
</comment>
<dbReference type="PANTHER" id="PTHR43540">
    <property type="entry name" value="PEROXYUREIDOACRYLATE/UREIDOACRYLATE AMIDOHYDROLASE-RELATED"/>
    <property type="match status" value="1"/>
</dbReference>